<dbReference type="Pfam" id="PF03802">
    <property type="entry name" value="CitX"/>
    <property type="match status" value="1"/>
</dbReference>
<dbReference type="GO" id="GO:0051191">
    <property type="term" value="P:prosthetic group biosynthetic process"/>
    <property type="evidence" value="ECO:0007669"/>
    <property type="project" value="InterPro"/>
</dbReference>
<keyword evidence="3" id="KW-0548">Nucleotidyltransferase</keyword>
<dbReference type="GO" id="GO:0050519">
    <property type="term" value="F:holo-citrate lyase synthase activity"/>
    <property type="evidence" value="ECO:0007669"/>
    <property type="project" value="UniProtKB-EC"/>
</dbReference>
<dbReference type="EC" id="2.7.7.61" evidence="1"/>
<proteinExistence type="predicted"/>
<dbReference type="GO" id="GO:0016829">
    <property type="term" value="F:lyase activity"/>
    <property type="evidence" value="ECO:0007669"/>
    <property type="project" value="UniProtKB-KW"/>
</dbReference>
<dbReference type="EMBL" id="SRSC01000001">
    <property type="protein sequence ID" value="TGU74862.1"/>
    <property type="molecule type" value="Genomic_DNA"/>
</dbReference>
<reference evidence="5 6" key="1">
    <citation type="submission" date="2019-04" db="EMBL/GenBank/DDBJ databases">
        <title>Geobacter oryzae sp. nov., ferric-reducing bacteria isolated from paddy soil.</title>
        <authorList>
            <person name="Xu Z."/>
            <person name="Masuda Y."/>
            <person name="Itoh H."/>
            <person name="Senoo K."/>
        </authorList>
    </citation>
    <scope>NUCLEOTIDE SEQUENCE [LARGE SCALE GENOMIC DNA]</scope>
    <source>
        <strain evidence="5 6">Red111</strain>
    </source>
</reference>
<evidence type="ECO:0000256" key="1">
    <source>
        <dbReference type="ARBA" id="ARBA00012524"/>
    </source>
</evidence>
<evidence type="ECO:0000313" key="5">
    <source>
        <dbReference type="EMBL" id="TGU74862.1"/>
    </source>
</evidence>
<organism evidence="5 6">
    <name type="scientific">Geomonas terrae</name>
    <dbReference type="NCBI Taxonomy" id="2562681"/>
    <lineage>
        <taxon>Bacteria</taxon>
        <taxon>Pseudomonadati</taxon>
        <taxon>Thermodesulfobacteriota</taxon>
        <taxon>Desulfuromonadia</taxon>
        <taxon>Geobacterales</taxon>
        <taxon>Geobacteraceae</taxon>
        <taxon>Geomonas</taxon>
    </lineage>
</organism>
<evidence type="ECO:0000256" key="4">
    <source>
        <dbReference type="ARBA" id="ARBA00048574"/>
    </source>
</evidence>
<keyword evidence="5" id="KW-0456">Lyase</keyword>
<dbReference type="InterPro" id="IPR005551">
    <property type="entry name" value="CitX"/>
</dbReference>
<gene>
    <name evidence="5" type="ORF">E4633_05215</name>
</gene>
<comment type="catalytic activity">
    <reaction evidence="4">
        <text>apo-[citrate lyase ACP] + 2'-(5''-triphospho-alpha-D-ribosyl)-3'-dephospho-CoA = holo-[citrate lyase ACP] + diphosphate</text>
        <dbReference type="Rhea" id="RHEA:16333"/>
        <dbReference type="Rhea" id="RHEA-COMP:10157"/>
        <dbReference type="Rhea" id="RHEA-COMP:10158"/>
        <dbReference type="ChEBI" id="CHEBI:29999"/>
        <dbReference type="ChEBI" id="CHEBI:33019"/>
        <dbReference type="ChEBI" id="CHEBI:61378"/>
        <dbReference type="ChEBI" id="CHEBI:82683"/>
        <dbReference type="EC" id="2.7.7.61"/>
    </reaction>
</comment>
<evidence type="ECO:0000256" key="3">
    <source>
        <dbReference type="ARBA" id="ARBA00022695"/>
    </source>
</evidence>
<protein>
    <recommendedName>
        <fullName evidence="1">citrate lyase holo-[acyl-carrier protein] synthase</fullName>
        <ecNumber evidence="1">2.7.7.61</ecNumber>
    </recommendedName>
</protein>
<name>A0A4V3P0A9_9BACT</name>
<dbReference type="AlphaFoldDB" id="A0A4V3P0A9"/>
<keyword evidence="2 5" id="KW-0808">Transferase</keyword>
<comment type="caution">
    <text evidence="5">The sequence shown here is derived from an EMBL/GenBank/DDBJ whole genome shotgun (WGS) entry which is preliminary data.</text>
</comment>
<evidence type="ECO:0000256" key="2">
    <source>
        <dbReference type="ARBA" id="ARBA00022679"/>
    </source>
</evidence>
<dbReference type="RefSeq" id="WP_135869183.1">
    <property type="nucleotide sequence ID" value="NZ_SRSC01000001.1"/>
</dbReference>
<keyword evidence="6" id="KW-1185">Reference proteome</keyword>
<evidence type="ECO:0000313" key="6">
    <source>
        <dbReference type="Proteomes" id="UP000306416"/>
    </source>
</evidence>
<accession>A0A4V3P0A9</accession>
<sequence>MSSDALRNSLLAARDRRQELLDTLFPTPFPATVMLSLNLPGGEKTGARADRLFAWGERALLAAMNGSAAARGHDALGPFALYRTRLLATQVKRLGIAVEGAYPAGRLLDLDVYDHAGNQMGRADLDVAPRNCLICREPALACIRAGRHSSDELARAARALIDAL</sequence>
<dbReference type="Proteomes" id="UP000306416">
    <property type="component" value="Unassembled WGS sequence"/>
</dbReference>